<accession>A0A6P9EG38</accession>
<name>A0A6P9EG38_JUGRE</name>
<dbReference type="SUPFAM" id="SSF53098">
    <property type="entry name" value="Ribonuclease H-like"/>
    <property type="match status" value="1"/>
</dbReference>
<dbReference type="Gene3D" id="3.30.420.10">
    <property type="entry name" value="Ribonuclease H-like superfamily/Ribonuclease H"/>
    <property type="match status" value="1"/>
</dbReference>
<dbReference type="OrthoDB" id="1935586at2759"/>
<sequence length="194" mass="22263">MTTRVARFEVFSDMYAADPLFGRIFQEVDRFSKMVNFVACRKTMDAARIAHLYFKEIVHLYDGQTEVVNQSLGNLLWSLARTKPKQRNLSLSQAKLTYNRSKNRTTQLSPFEIVYGQNPSGVLDLAPIPRVGRLNHKADEMAEHLRGIHDQVKLAIHESNVKYMVQVDGHHCLVLFDVGEFVWAVLTRDRFPVG</sequence>
<protein>
    <submittedName>
        <fullName evidence="2">Uncharacterized protein LOC118347600</fullName>
    </submittedName>
</protein>
<evidence type="ECO:0000313" key="1">
    <source>
        <dbReference type="Proteomes" id="UP000235220"/>
    </source>
</evidence>
<evidence type="ECO:0000313" key="2">
    <source>
        <dbReference type="RefSeq" id="XP_035543158.1"/>
    </source>
</evidence>
<dbReference type="RefSeq" id="XP_035543158.1">
    <property type="nucleotide sequence ID" value="XM_035687265.1"/>
</dbReference>
<proteinExistence type="predicted"/>
<dbReference type="Proteomes" id="UP000235220">
    <property type="component" value="Unplaced"/>
</dbReference>
<organism evidence="1 2">
    <name type="scientific">Juglans regia</name>
    <name type="common">English walnut</name>
    <dbReference type="NCBI Taxonomy" id="51240"/>
    <lineage>
        <taxon>Eukaryota</taxon>
        <taxon>Viridiplantae</taxon>
        <taxon>Streptophyta</taxon>
        <taxon>Embryophyta</taxon>
        <taxon>Tracheophyta</taxon>
        <taxon>Spermatophyta</taxon>
        <taxon>Magnoliopsida</taxon>
        <taxon>eudicotyledons</taxon>
        <taxon>Gunneridae</taxon>
        <taxon>Pentapetalae</taxon>
        <taxon>rosids</taxon>
        <taxon>fabids</taxon>
        <taxon>Fagales</taxon>
        <taxon>Juglandaceae</taxon>
        <taxon>Juglans</taxon>
    </lineage>
</organism>
<dbReference type="InParanoid" id="A0A6P9EG38"/>
<gene>
    <name evidence="2" type="primary">LOC118347600</name>
</gene>
<dbReference type="KEGG" id="jre:118347600"/>
<dbReference type="GeneID" id="118347600"/>
<reference evidence="2" key="1">
    <citation type="submission" date="2025-08" db="UniProtKB">
        <authorList>
            <consortium name="RefSeq"/>
        </authorList>
    </citation>
    <scope>IDENTIFICATION</scope>
    <source>
        <tissue evidence="2">Leaves</tissue>
    </source>
</reference>
<keyword evidence="1" id="KW-1185">Reference proteome</keyword>
<dbReference type="InterPro" id="IPR012337">
    <property type="entry name" value="RNaseH-like_sf"/>
</dbReference>
<dbReference type="AlphaFoldDB" id="A0A6P9EG38"/>
<dbReference type="InterPro" id="IPR036397">
    <property type="entry name" value="RNaseH_sf"/>
</dbReference>
<dbReference type="PANTHER" id="PTHR35046">
    <property type="entry name" value="ZINC KNUCKLE (CCHC-TYPE) FAMILY PROTEIN"/>
    <property type="match status" value="1"/>
</dbReference>
<dbReference type="GO" id="GO:0003676">
    <property type="term" value="F:nucleic acid binding"/>
    <property type="evidence" value="ECO:0007669"/>
    <property type="project" value="InterPro"/>
</dbReference>
<dbReference type="PANTHER" id="PTHR35046:SF18">
    <property type="entry name" value="RNA-DIRECTED DNA POLYMERASE"/>
    <property type="match status" value="1"/>
</dbReference>